<comment type="similarity">
    <text evidence="1">Belongs to the UPF0587 family.</text>
</comment>
<gene>
    <name evidence="4" type="ORF">ZEAMMB73_Zm00001d011180</name>
</gene>
<dbReference type="PANTHER" id="PTHR12857:SF0">
    <property type="entry name" value="CXXC MOTIF CONTAINING ZINC BINDING PROTEIN"/>
    <property type="match status" value="1"/>
</dbReference>
<keyword evidence="3" id="KW-0862">Zinc</keyword>
<dbReference type="EMBL" id="CM000784">
    <property type="protein sequence ID" value="AQK96112.1"/>
    <property type="molecule type" value="Genomic_DNA"/>
</dbReference>
<protein>
    <submittedName>
        <fullName evidence="4">Uncharacterized protein</fullName>
    </submittedName>
</protein>
<dbReference type="EMBL" id="CM000784">
    <property type="protein sequence ID" value="AQK96111.1"/>
    <property type="molecule type" value="Genomic_DNA"/>
</dbReference>
<proteinExistence type="inferred from homology"/>
<dbReference type="SUPFAM" id="SSF141678">
    <property type="entry name" value="MAL13P1.257-like"/>
    <property type="match status" value="1"/>
</dbReference>
<accession>A0A1D6FXN6</accession>
<dbReference type="GO" id="GO:0046872">
    <property type="term" value="F:metal ion binding"/>
    <property type="evidence" value="ECO:0007669"/>
    <property type="project" value="UniProtKB-KW"/>
</dbReference>
<dbReference type="AlphaFoldDB" id="A0A1D6FXN6"/>
<evidence type="ECO:0000256" key="2">
    <source>
        <dbReference type="ARBA" id="ARBA00022723"/>
    </source>
</evidence>
<dbReference type="PANTHER" id="PTHR12857">
    <property type="entry name" value="CXXC MOTIF CONTAINING ZINC BINDING PROTEIN"/>
    <property type="match status" value="1"/>
</dbReference>
<evidence type="ECO:0000256" key="1">
    <source>
        <dbReference type="ARBA" id="ARBA00007818"/>
    </source>
</evidence>
<sequence>MVYYALLVGAELDGLTNLQPRHGCDDPNFPYYLKLKCENCGEVTAKSTYVTLSEQVDLPKGHGAAHLVQKVSSQISPSSSLHLCGRTDSGSLCSTVGVHDETGL</sequence>
<dbReference type="ExpressionAtlas" id="A0A1D6FXN6">
    <property type="expression patterns" value="baseline and differential"/>
</dbReference>
<dbReference type="InterPro" id="IPR008584">
    <property type="entry name" value="CXXC_Zn-binding_euk"/>
</dbReference>
<name>A0A1D6FXN6_MAIZE</name>
<dbReference type="Pfam" id="PF05907">
    <property type="entry name" value="CXXC_Zn-b_euk"/>
    <property type="match status" value="1"/>
</dbReference>
<evidence type="ECO:0000256" key="3">
    <source>
        <dbReference type="ARBA" id="ARBA00022833"/>
    </source>
</evidence>
<evidence type="ECO:0000313" key="4">
    <source>
        <dbReference type="EMBL" id="AQK96112.1"/>
    </source>
</evidence>
<keyword evidence="2" id="KW-0479">Metal-binding</keyword>
<reference evidence="4" key="1">
    <citation type="submission" date="2015-12" db="EMBL/GenBank/DDBJ databases">
        <title>Update maize B73 reference genome by single molecule sequencing technologies.</title>
        <authorList>
            <consortium name="Maize Genome Sequencing Project"/>
            <person name="Ware D."/>
        </authorList>
    </citation>
    <scope>NUCLEOTIDE SEQUENCE</scope>
    <source>
        <tissue evidence="4">Seedling</tissue>
    </source>
</reference>
<organism evidence="4">
    <name type="scientific">Zea mays</name>
    <name type="common">Maize</name>
    <dbReference type="NCBI Taxonomy" id="4577"/>
    <lineage>
        <taxon>Eukaryota</taxon>
        <taxon>Viridiplantae</taxon>
        <taxon>Streptophyta</taxon>
        <taxon>Embryophyta</taxon>
        <taxon>Tracheophyta</taxon>
        <taxon>Spermatophyta</taxon>
        <taxon>Magnoliopsida</taxon>
        <taxon>Liliopsida</taxon>
        <taxon>Poales</taxon>
        <taxon>Poaceae</taxon>
        <taxon>PACMAD clade</taxon>
        <taxon>Panicoideae</taxon>
        <taxon>Andropogonodae</taxon>
        <taxon>Andropogoneae</taxon>
        <taxon>Tripsacinae</taxon>
        <taxon>Zea</taxon>
    </lineage>
</organism>